<dbReference type="GO" id="GO:0006935">
    <property type="term" value="P:chemotaxis"/>
    <property type="evidence" value="ECO:0007669"/>
    <property type="project" value="InterPro"/>
</dbReference>
<comment type="similarity">
    <text evidence="6">Belongs to the methyl-accepting chemotaxis (MCP) protein family.</text>
</comment>
<dbReference type="SMART" id="SM00283">
    <property type="entry name" value="MA"/>
    <property type="match status" value="1"/>
</dbReference>
<dbReference type="PANTHER" id="PTHR32089">
    <property type="entry name" value="METHYL-ACCEPTING CHEMOTAXIS PROTEIN MCPB"/>
    <property type="match status" value="1"/>
</dbReference>
<evidence type="ECO:0000256" key="7">
    <source>
        <dbReference type="PROSITE-ProRule" id="PRU00284"/>
    </source>
</evidence>
<dbReference type="Pfam" id="PF00015">
    <property type="entry name" value="MCPsignal"/>
    <property type="match status" value="1"/>
</dbReference>
<accession>A0A1A8T4Q0</accession>
<feature type="domain" description="Methyl-accepting transducer" evidence="9">
    <location>
        <begin position="254"/>
        <end position="490"/>
    </location>
</feature>
<dbReference type="CDD" id="cd11386">
    <property type="entry name" value="MCP_signal"/>
    <property type="match status" value="1"/>
</dbReference>
<dbReference type="PANTHER" id="PTHR32089:SF119">
    <property type="entry name" value="METHYL-ACCEPTING CHEMOTAXIS PROTEIN CTPL"/>
    <property type="match status" value="1"/>
</dbReference>
<evidence type="ECO:0000259" key="10">
    <source>
        <dbReference type="PROSITE" id="PS50885"/>
    </source>
</evidence>
<dbReference type="InterPro" id="IPR003660">
    <property type="entry name" value="HAMP_dom"/>
</dbReference>
<feature type="transmembrane region" description="Helical" evidence="8">
    <location>
        <begin position="172"/>
        <end position="195"/>
    </location>
</feature>
<dbReference type="PROSITE" id="PS50885">
    <property type="entry name" value="HAMP"/>
    <property type="match status" value="1"/>
</dbReference>
<dbReference type="GO" id="GO:0004888">
    <property type="term" value="F:transmembrane signaling receptor activity"/>
    <property type="evidence" value="ECO:0007669"/>
    <property type="project" value="InterPro"/>
</dbReference>
<dbReference type="Proteomes" id="UP000092544">
    <property type="component" value="Unassembled WGS sequence"/>
</dbReference>
<evidence type="ECO:0000256" key="2">
    <source>
        <dbReference type="ARBA" id="ARBA00022692"/>
    </source>
</evidence>
<proteinExistence type="inferred from homology"/>
<sequence>MNINKKMWVLSGATAISIILVGVFAAYILSSLRVDFGHYKSQIATSQQLFEMKATGLSVAKGDPILPSTKTALDAANVKINALLKSIEASHVIDKKKSKLLKQIKSLWAEYFKQFNSAINMAQDSPQDALQIPDSIYGLYLLPMINDIDQLVKENQGLESSSDGIISKQMAMILWLILTPLVAGGLFVVASQRLLARDLRKRVFRVLDVVKFLEQGDLTKRLPVEGRDELSSIASSVNGFVDKTHSILCQVRESTSDVSNAASELFDASAHVANSASSQNEAASSVAATVQQLAVSIGQVTEHAKSAQSFSVQSGELSTQAGGVVLSATNEMNKISEYSRGSSSLIKELEDRSSDISNIMQVIKDVADQTNLLALNAAIEAARAGEQGRGFSVVADEIRNLAMRTTQSTSEIAQIVGQIQEATEAVSLSMESGLQRVEQGVLLAQQAGQSMNDVTESTVKVEESIDYICNALTEQDHASDDIARKIDRIAMIIREDAESAKNTVETAKKLDGLSGTLNTAVSQFQL</sequence>
<comment type="subcellular location">
    <subcellularLocation>
        <location evidence="1">Membrane</location>
        <topology evidence="1">Multi-pass membrane protein</topology>
    </subcellularLocation>
</comment>
<evidence type="ECO:0000256" key="4">
    <source>
        <dbReference type="ARBA" id="ARBA00023136"/>
    </source>
</evidence>
<evidence type="ECO:0000256" key="1">
    <source>
        <dbReference type="ARBA" id="ARBA00004141"/>
    </source>
</evidence>
<keyword evidence="5 7" id="KW-0807">Transducer</keyword>
<evidence type="ECO:0000256" key="5">
    <source>
        <dbReference type="ARBA" id="ARBA00023224"/>
    </source>
</evidence>
<protein>
    <submittedName>
        <fullName evidence="11">Methyl-accepting chemotaxis protein PctB</fullName>
    </submittedName>
</protein>
<evidence type="ECO:0000313" key="12">
    <source>
        <dbReference type="Proteomes" id="UP000092544"/>
    </source>
</evidence>
<feature type="domain" description="HAMP" evidence="10">
    <location>
        <begin position="197"/>
        <end position="249"/>
    </location>
</feature>
<keyword evidence="12" id="KW-1185">Reference proteome</keyword>
<dbReference type="SUPFAM" id="SSF58104">
    <property type="entry name" value="Methyl-accepting chemotaxis protein (MCP) signaling domain"/>
    <property type="match status" value="1"/>
</dbReference>
<dbReference type="CDD" id="cd06225">
    <property type="entry name" value="HAMP"/>
    <property type="match status" value="1"/>
</dbReference>
<keyword evidence="3 8" id="KW-1133">Transmembrane helix</keyword>
<gene>
    <name evidence="11" type="primary">pctB_5</name>
    <name evidence="11" type="ORF">MSP8886_00622</name>
</gene>
<dbReference type="Gene3D" id="1.10.287.950">
    <property type="entry name" value="Methyl-accepting chemotaxis protein"/>
    <property type="match status" value="1"/>
</dbReference>
<keyword evidence="4 8" id="KW-0472">Membrane</keyword>
<dbReference type="Pfam" id="PF00672">
    <property type="entry name" value="HAMP"/>
    <property type="match status" value="1"/>
</dbReference>
<evidence type="ECO:0000256" key="6">
    <source>
        <dbReference type="ARBA" id="ARBA00029447"/>
    </source>
</evidence>
<evidence type="ECO:0000256" key="3">
    <source>
        <dbReference type="ARBA" id="ARBA00022989"/>
    </source>
</evidence>
<dbReference type="GO" id="GO:0016020">
    <property type="term" value="C:membrane"/>
    <property type="evidence" value="ECO:0007669"/>
    <property type="project" value="UniProtKB-SubCell"/>
</dbReference>
<dbReference type="PROSITE" id="PS50111">
    <property type="entry name" value="CHEMOTAXIS_TRANSDUC_2"/>
    <property type="match status" value="1"/>
</dbReference>
<dbReference type="InterPro" id="IPR004089">
    <property type="entry name" value="MCPsignal_dom"/>
</dbReference>
<dbReference type="GO" id="GO:0007165">
    <property type="term" value="P:signal transduction"/>
    <property type="evidence" value="ECO:0007669"/>
    <property type="project" value="UniProtKB-KW"/>
</dbReference>
<reference evidence="11 12" key="1">
    <citation type="submission" date="2016-06" db="EMBL/GenBank/DDBJ databases">
        <authorList>
            <person name="Kjaerup R.B."/>
            <person name="Dalgaard T.S."/>
            <person name="Juul-Madsen H.R."/>
        </authorList>
    </citation>
    <scope>NUCLEOTIDE SEQUENCE [LARGE SCALE GENOMIC DNA]</scope>
    <source>
        <strain evidence="11 12">CECT 8886</strain>
    </source>
</reference>
<dbReference type="InterPro" id="IPR004090">
    <property type="entry name" value="Chemotax_Me-accpt_rcpt"/>
</dbReference>
<dbReference type="PRINTS" id="PR00260">
    <property type="entry name" value="CHEMTRNSDUCR"/>
</dbReference>
<organism evidence="11 12">
    <name type="scientific">Marinomonas spartinae</name>
    <dbReference type="NCBI Taxonomy" id="1792290"/>
    <lineage>
        <taxon>Bacteria</taxon>
        <taxon>Pseudomonadati</taxon>
        <taxon>Pseudomonadota</taxon>
        <taxon>Gammaproteobacteria</taxon>
        <taxon>Oceanospirillales</taxon>
        <taxon>Oceanospirillaceae</taxon>
        <taxon>Marinomonas</taxon>
    </lineage>
</organism>
<evidence type="ECO:0000313" key="11">
    <source>
        <dbReference type="EMBL" id="SBS26499.1"/>
    </source>
</evidence>
<evidence type="ECO:0000256" key="8">
    <source>
        <dbReference type="SAM" id="Phobius"/>
    </source>
</evidence>
<keyword evidence="2 8" id="KW-0812">Transmembrane</keyword>
<dbReference type="RefSeq" id="WP_067012541.1">
    <property type="nucleotide sequence ID" value="NZ_FLOB01000001.1"/>
</dbReference>
<dbReference type="EMBL" id="FLOB01000001">
    <property type="protein sequence ID" value="SBS26499.1"/>
    <property type="molecule type" value="Genomic_DNA"/>
</dbReference>
<evidence type="ECO:0000259" key="9">
    <source>
        <dbReference type="PROSITE" id="PS50111"/>
    </source>
</evidence>
<name>A0A1A8T4Q0_9GAMM</name>
<dbReference type="STRING" id="1792290.MSP8886_00622"/>
<dbReference type="AlphaFoldDB" id="A0A1A8T4Q0"/>
<dbReference type="FunFam" id="1.10.287.950:FF:000001">
    <property type="entry name" value="Methyl-accepting chemotaxis sensory transducer"/>
    <property type="match status" value="1"/>
</dbReference>